<feature type="compositionally biased region" description="Low complexity" evidence="10">
    <location>
        <begin position="409"/>
        <end position="418"/>
    </location>
</feature>
<evidence type="ECO:0000256" key="9">
    <source>
        <dbReference type="ARBA" id="ARBA00023136"/>
    </source>
</evidence>
<evidence type="ECO:0000256" key="10">
    <source>
        <dbReference type="SAM" id="MobiDB-lite"/>
    </source>
</evidence>
<sequence>MHTFCGVANALQTAQNLHTKRTTEAPSYVNLSSNPFAFAHGLDGVDQQGNFLWVNVLLICFGILCAITLATRVSRQGLGFLRRISSMGTASTQVYWSYNQNTWIPWIKRHILYAPFWKTKHNDEIRISKAVAIGTLPSRFHMILLVLYGASNVAYCLALPYGRAESASVVAALRGRTGSLAALNLIPTVLFALRNNPLIPLLHVSYDTFNLFHRWAARIVIVEAFVHIVAWATNSFKADHWAGVLKELNGTPSYQWGAVGGAFFFAIFFQAWSPIRHAFYETFVNLHRLFVLLAIVGVCVHLDLHSLPQLPWVKVALAFWILEWLFRTLRIVYYNLSPRAITRVTIEAMPAEACRVTFDLVRPWKHRPGTHVHVYLPTISLWSSHPFSVAWSSNTPSTPSLADEKLELPTTSTDPDTSFSRPNSTATTISLICRARSGTTRHMHDLARAAPDGRLVTYGLIEGPYGGHESLDSYGTVVLFAAGVGITHQTSFVRHLVAGHSSGTTATRKITLCWSIPSTECLEWVRPWMDEVLRMPGRRDCLRILLFITRPRNHAEINSNSGSVQMFPGRCDVQAVIDREIEERVGAMAVSVCGAGAFSDGVRRAARKRVGWGNVDFVEEAFTY</sequence>
<keyword evidence="14" id="KW-1185">Reference proteome</keyword>
<comment type="subcellular location">
    <subcellularLocation>
        <location evidence="1">Membrane</location>
        <topology evidence="1">Multi-pass membrane protein</topology>
    </subcellularLocation>
</comment>
<dbReference type="OrthoDB" id="4494341at2759"/>
<keyword evidence="8" id="KW-0406">Ion transport</keyword>
<evidence type="ECO:0000256" key="3">
    <source>
        <dbReference type="ARBA" id="ARBA00022448"/>
    </source>
</evidence>
<feature type="transmembrane region" description="Helical" evidence="11">
    <location>
        <begin position="173"/>
        <end position="194"/>
    </location>
</feature>
<reference evidence="13" key="1">
    <citation type="journal article" date="2020" name="Stud. Mycol.">
        <title>101 Dothideomycetes genomes: a test case for predicting lifestyles and emergence of pathogens.</title>
        <authorList>
            <person name="Haridas S."/>
            <person name="Albert R."/>
            <person name="Binder M."/>
            <person name="Bloem J."/>
            <person name="Labutti K."/>
            <person name="Salamov A."/>
            <person name="Andreopoulos B."/>
            <person name="Baker S."/>
            <person name="Barry K."/>
            <person name="Bills G."/>
            <person name="Bluhm B."/>
            <person name="Cannon C."/>
            <person name="Castanera R."/>
            <person name="Culley D."/>
            <person name="Daum C."/>
            <person name="Ezra D."/>
            <person name="Gonzalez J."/>
            <person name="Henrissat B."/>
            <person name="Kuo A."/>
            <person name="Liang C."/>
            <person name="Lipzen A."/>
            <person name="Lutzoni F."/>
            <person name="Magnuson J."/>
            <person name="Mondo S."/>
            <person name="Nolan M."/>
            <person name="Ohm R."/>
            <person name="Pangilinan J."/>
            <person name="Park H.-J."/>
            <person name="Ramirez L."/>
            <person name="Alfaro M."/>
            <person name="Sun H."/>
            <person name="Tritt A."/>
            <person name="Yoshinaga Y."/>
            <person name="Zwiers L.-H."/>
            <person name="Turgeon B."/>
            <person name="Goodwin S."/>
            <person name="Spatafora J."/>
            <person name="Crous P."/>
            <person name="Grigoriev I."/>
        </authorList>
    </citation>
    <scope>NUCLEOTIDE SEQUENCE</scope>
    <source>
        <strain evidence="13">CBS 121410</strain>
    </source>
</reference>
<dbReference type="PANTHER" id="PTHR32361">
    <property type="entry name" value="FERRIC/CUPRIC REDUCTASE TRANSMEMBRANE COMPONENT"/>
    <property type="match status" value="1"/>
</dbReference>
<dbReference type="InterPro" id="IPR017927">
    <property type="entry name" value="FAD-bd_FR_type"/>
</dbReference>
<dbReference type="PANTHER" id="PTHR32361:SF12">
    <property type="entry name" value="PUTATIVE (AFU_ORTHOLOGUE AFUA_1G14340)-RELATED"/>
    <property type="match status" value="1"/>
</dbReference>
<dbReference type="CDD" id="cd06186">
    <property type="entry name" value="NOX_Duox_like_FAD_NADP"/>
    <property type="match status" value="1"/>
</dbReference>
<evidence type="ECO:0000256" key="2">
    <source>
        <dbReference type="ARBA" id="ARBA00006278"/>
    </source>
</evidence>
<evidence type="ECO:0000313" key="14">
    <source>
        <dbReference type="Proteomes" id="UP000799776"/>
    </source>
</evidence>
<feature type="transmembrane region" description="Helical" evidence="11">
    <location>
        <begin position="215"/>
        <end position="233"/>
    </location>
</feature>
<dbReference type="Proteomes" id="UP000799776">
    <property type="component" value="Unassembled WGS sequence"/>
</dbReference>
<keyword evidence="5" id="KW-0249">Electron transport</keyword>
<dbReference type="GO" id="GO:0006879">
    <property type="term" value="P:intracellular iron ion homeostasis"/>
    <property type="evidence" value="ECO:0007669"/>
    <property type="project" value="TreeGrafter"/>
</dbReference>
<feature type="transmembrane region" description="Helical" evidence="11">
    <location>
        <begin position="285"/>
        <end position="304"/>
    </location>
</feature>
<dbReference type="InterPro" id="IPR013112">
    <property type="entry name" value="FAD-bd_8"/>
</dbReference>
<comment type="similarity">
    <text evidence="2">Belongs to the ferric reductase (FRE) family.</text>
</comment>
<dbReference type="AlphaFoldDB" id="A0A9P4HQ57"/>
<dbReference type="GO" id="GO:0005886">
    <property type="term" value="C:plasma membrane"/>
    <property type="evidence" value="ECO:0007669"/>
    <property type="project" value="TreeGrafter"/>
</dbReference>
<feature type="domain" description="FAD-binding FR-type" evidence="12">
    <location>
        <begin position="336"/>
        <end position="471"/>
    </location>
</feature>
<dbReference type="InterPro" id="IPR039261">
    <property type="entry name" value="FNR_nucleotide-bd"/>
</dbReference>
<feature type="region of interest" description="Disordered" evidence="10">
    <location>
        <begin position="398"/>
        <end position="423"/>
    </location>
</feature>
<feature type="transmembrane region" description="Helical" evidence="11">
    <location>
        <begin position="142"/>
        <end position="161"/>
    </location>
</feature>
<accession>A0A9P4HQ57</accession>
<evidence type="ECO:0000256" key="1">
    <source>
        <dbReference type="ARBA" id="ARBA00004141"/>
    </source>
</evidence>
<dbReference type="PROSITE" id="PS51384">
    <property type="entry name" value="FAD_FR"/>
    <property type="match status" value="1"/>
</dbReference>
<dbReference type="EMBL" id="ML978750">
    <property type="protein sequence ID" value="KAF2083944.1"/>
    <property type="molecule type" value="Genomic_DNA"/>
</dbReference>
<comment type="caution">
    <text evidence="13">The sequence shown here is derived from an EMBL/GenBank/DDBJ whole genome shotgun (WGS) entry which is preliminary data.</text>
</comment>
<feature type="transmembrane region" description="Helical" evidence="11">
    <location>
        <begin position="253"/>
        <end position="273"/>
    </location>
</feature>
<dbReference type="SFLD" id="SFLDS00052">
    <property type="entry name" value="Ferric_Reductase_Domain"/>
    <property type="match status" value="1"/>
</dbReference>
<organism evidence="13 14">
    <name type="scientific">Saccharata proteae CBS 121410</name>
    <dbReference type="NCBI Taxonomy" id="1314787"/>
    <lineage>
        <taxon>Eukaryota</taxon>
        <taxon>Fungi</taxon>
        <taxon>Dikarya</taxon>
        <taxon>Ascomycota</taxon>
        <taxon>Pezizomycotina</taxon>
        <taxon>Dothideomycetes</taxon>
        <taxon>Dothideomycetes incertae sedis</taxon>
        <taxon>Botryosphaeriales</taxon>
        <taxon>Saccharataceae</taxon>
        <taxon>Saccharata</taxon>
    </lineage>
</organism>
<gene>
    <name evidence="13" type="ORF">K490DRAFT_50356</name>
</gene>
<dbReference type="SUPFAM" id="SSF52343">
    <property type="entry name" value="Ferredoxin reductase-like, C-terminal NADP-linked domain"/>
    <property type="match status" value="1"/>
</dbReference>
<name>A0A9P4HQ57_9PEZI</name>
<keyword evidence="3" id="KW-0813">Transport</keyword>
<evidence type="ECO:0000313" key="13">
    <source>
        <dbReference type="EMBL" id="KAF2083944.1"/>
    </source>
</evidence>
<dbReference type="Gene3D" id="3.40.50.80">
    <property type="entry name" value="Nucleotide-binding domain of ferredoxin-NADP reductase (FNR) module"/>
    <property type="match status" value="1"/>
</dbReference>
<keyword evidence="7" id="KW-0560">Oxidoreductase</keyword>
<dbReference type="Pfam" id="PF08030">
    <property type="entry name" value="NAD_binding_6"/>
    <property type="match status" value="1"/>
</dbReference>
<evidence type="ECO:0000256" key="8">
    <source>
        <dbReference type="ARBA" id="ARBA00023065"/>
    </source>
</evidence>
<evidence type="ECO:0000256" key="6">
    <source>
        <dbReference type="ARBA" id="ARBA00022989"/>
    </source>
</evidence>
<dbReference type="Pfam" id="PF01794">
    <property type="entry name" value="Ferric_reduct"/>
    <property type="match status" value="1"/>
</dbReference>
<feature type="transmembrane region" description="Helical" evidence="11">
    <location>
        <begin position="51"/>
        <end position="73"/>
    </location>
</feature>
<evidence type="ECO:0000259" key="12">
    <source>
        <dbReference type="PROSITE" id="PS51384"/>
    </source>
</evidence>
<keyword evidence="9 11" id="KW-0472">Membrane</keyword>
<keyword evidence="6 11" id="KW-1133">Transmembrane helix</keyword>
<dbReference type="InterPro" id="IPR013130">
    <property type="entry name" value="Fe3_Rdtase_TM_dom"/>
</dbReference>
<dbReference type="InterPro" id="IPR013121">
    <property type="entry name" value="Fe_red_NAD-bd_6"/>
</dbReference>
<dbReference type="SFLD" id="SFLDG01168">
    <property type="entry name" value="Ferric_reductase_subgroup_(FRE"/>
    <property type="match status" value="1"/>
</dbReference>
<dbReference type="GO" id="GO:0000293">
    <property type="term" value="F:ferric-chelate reductase activity"/>
    <property type="evidence" value="ECO:0007669"/>
    <property type="project" value="UniProtKB-ARBA"/>
</dbReference>
<evidence type="ECO:0000256" key="7">
    <source>
        <dbReference type="ARBA" id="ARBA00023002"/>
    </source>
</evidence>
<dbReference type="GO" id="GO:0015677">
    <property type="term" value="P:copper ion import"/>
    <property type="evidence" value="ECO:0007669"/>
    <property type="project" value="TreeGrafter"/>
</dbReference>
<dbReference type="Pfam" id="PF08022">
    <property type="entry name" value="FAD_binding_8"/>
    <property type="match status" value="1"/>
</dbReference>
<protein>
    <submittedName>
        <fullName evidence="13">FRE ferric reductase-like transmembrane component</fullName>
    </submittedName>
</protein>
<evidence type="ECO:0000256" key="4">
    <source>
        <dbReference type="ARBA" id="ARBA00022692"/>
    </source>
</evidence>
<dbReference type="InterPro" id="IPR051410">
    <property type="entry name" value="Ferric/Cupric_Reductase"/>
</dbReference>
<keyword evidence="4 11" id="KW-0812">Transmembrane</keyword>
<proteinExistence type="inferred from homology"/>
<evidence type="ECO:0000256" key="5">
    <source>
        <dbReference type="ARBA" id="ARBA00022982"/>
    </source>
</evidence>
<evidence type="ECO:0000256" key="11">
    <source>
        <dbReference type="SAM" id="Phobius"/>
    </source>
</evidence>
<dbReference type="GO" id="GO:0006826">
    <property type="term" value="P:iron ion transport"/>
    <property type="evidence" value="ECO:0007669"/>
    <property type="project" value="TreeGrafter"/>
</dbReference>